<sequence length="314" mass="33043">MRAVMSSSGSVFVTDQDEPSGDGELITVSSAGICGSDLHLISSGLSGVILGHEFGGFTSDGQLVAVRPTGECGSCAQCTSGFPHTCHQAAASLHGTSINGGLAEYVRVESSRLVPVPGGTDPAAVGLVEPLAVVVHGINRVRLASGMSALVVGSGSIGLLTAAVLADRGINVDIVCRHPHQFDAAQKLGVNAVSKPGTNYDVSFDAVCTQESLDTCFNATRPRGDVIEFGMVWGSIQLKNQMMLKEISLVPSIFYSHNHEQNDFVDAVDMLVRHPELITTLVTHRFSLEESVQAFAVANDRQAGAIKVHIFTQM</sequence>
<dbReference type="InterPro" id="IPR050129">
    <property type="entry name" value="Zn_alcohol_dh"/>
</dbReference>
<evidence type="ECO:0000256" key="1">
    <source>
        <dbReference type="ARBA" id="ARBA00023002"/>
    </source>
</evidence>
<evidence type="ECO:0000256" key="2">
    <source>
        <dbReference type="SAM" id="MobiDB-lite"/>
    </source>
</evidence>
<organism evidence="5">
    <name type="scientific">freshwater metagenome</name>
    <dbReference type="NCBI Taxonomy" id="449393"/>
    <lineage>
        <taxon>unclassified sequences</taxon>
        <taxon>metagenomes</taxon>
        <taxon>ecological metagenomes</taxon>
    </lineage>
</organism>
<evidence type="ECO:0008006" key="6">
    <source>
        <dbReference type="Google" id="ProtNLM"/>
    </source>
</evidence>
<comment type="caution">
    <text evidence="5">The sequence shown here is derived from an EMBL/GenBank/DDBJ whole genome shotgun (WGS) entry which is preliminary data.</text>
</comment>
<reference evidence="5" key="1">
    <citation type="submission" date="2014-06" db="EMBL/GenBank/DDBJ databases">
        <title>Key roles for freshwater Actinobacteria revealed by deep metagenomic sequencing.</title>
        <authorList>
            <person name="Ghai R."/>
            <person name="Mizuno C.M."/>
            <person name="Picazo A."/>
            <person name="Camacho A."/>
            <person name="Rodriguez-Valera F."/>
        </authorList>
    </citation>
    <scope>NUCLEOTIDE SEQUENCE</scope>
</reference>
<feature type="region of interest" description="Disordered" evidence="2">
    <location>
        <begin position="1"/>
        <end position="20"/>
    </location>
</feature>
<evidence type="ECO:0000259" key="4">
    <source>
        <dbReference type="Pfam" id="PF08240"/>
    </source>
</evidence>
<dbReference type="PANTHER" id="PTHR43401">
    <property type="entry name" value="L-THREONINE 3-DEHYDROGENASE"/>
    <property type="match status" value="1"/>
</dbReference>
<dbReference type="SUPFAM" id="SSF51735">
    <property type="entry name" value="NAD(P)-binding Rossmann-fold domains"/>
    <property type="match status" value="1"/>
</dbReference>
<dbReference type="InterPro" id="IPR011032">
    <property type="entry name" value="GroES-like_sf"/>
</dbReference>
<feature type="domain" description="Alcohol dehydrogenase-like C-terminal" evidence="3">
    <location>
        <begin position="157"/>
        <end position="271"/>
    </location>
</feature>
<name>A0A094QHA3_9ZZZZ</name>
<dbReference type="EMBL" id="JNSL01000002">
    <property type="protein sequence ID" value="KGA21724.1"/>
    <property type="molecule type" value="Genomic_DNA"/>
</dbReference>
<feature type="compositionally biased region" description="Polar residues" evidence="2">
    <location>
        <begin position="1"/>
        <end position="13"/>
    </location>
</feature>
<protein>
    <recommendedName>
        <fullName evidence="6">Enoyl reductase (ER) domain-containing protein</fullName>
    </recommendedName>
</protein>
<proteinExistence type="predicted"/>
<dbReference type="GO" id="GO:0016491">
    <property type="term" value="F:oxidoreductase activity"/>
    <property type="evidence" value="ECO:0007669"/>
    <property type="project" value="UniProtKB-KW"/>
</dbReference>
<evidence type="ECO:0000313" key="5">
    <source>
        <dbReference type="EMBL" id="KGA21724.1"/>
    </source>
</evidence>
<dbReference type="SUPFAM" id="SSF50129">
    <property type="entry name" value="GroES-like"/>
    <property type="match status" value="1"/>
</dbReference>
<dbReference type="Gene3D" id="3.40.50.720">
    <property type="entry name" value="NAD(P)-binding Rossmann-like Domain"/>
    <property type="match status" value="1"/>
</dbReference>
<dbReference type="InterPro" id="IPR013154">
    <property type="entry name" value="ADH-like_N"/>
</dbReference>
<dbReference type="AlphaFoldDB" id="A0A094QHA3"/>
<accession>A0A094QHA3</accession>
<dbReference type="Pfam" id="PF00107">
    <property type="entry name" value="ADH_zinc_N"/>
    <property type="match status" value="1"/>
</dbReference>
<dbReference type="InterPro" id="IPR013149">
    <property type="entry name" value="ADH-like_C"/>
</dbReference>
<dbReference type="PANTHER" id="PTHR43401:SF2">
    <property type="entry name" value="L-THREONINE 3-DEHYDROGENASE"/>
    <property type="match status" value="1"/>
</dbReference>
<dbReference type="InterPro" id="IPR036291">
    <property type="entry name" value="NAD(P)-bd_dom_sf"/>
</dbReference>
<keyword evidence="1" id="KW-0560">Oxidoreductase</keyword>
<dbReference type="Pfam" id="PF08240">
    <property type="entry name" value="ADH_N"/>
    <property type="match status" value="1"/>
</dbReference>
<gene>
    <name evidence="5" type="ORF">GM51_0810</name>
</gene>
<evidence type="ECO:0000259" key="3">
    <source>
        <dbReference type="Pfam" id="PF00107"/>
    </source>
</evidence>
<dbReference type="Gene3D" id="3.90.180.10">
    <property type="entry name" value="Medium-chain alcohol dehydrogenases, catalytic domain"/>
    <property type="match status" value="1"/>
</dbReference>
<feature type="domain" description="Alcohol dehydrogenase-like N-terminal" evidence="4">
    <location>
        <begin position="25"/>
        <end position="117"/>
    </location>
</feature>